<dbReference type="Proteomes" id="UP000007266">
    <property type="component" value="Unassembled WGS sequence"/>
</dbReference>
<dbReference type="InParanoid" id="A0A139W8V5"/>
<protein>
    <recommendedName>
        <fullName evidence="11">Core Histone H2A/H2B/H3 domain-containing protein</fullName>
    </recommendedName>
</protein>
<keyword evidence="4" id="KW-0158">Chromosome</keyword>
<name>A0A139W8V5_TRICA</name>
<keyword evidence="13" id="KW-1185">Reference proteome</keyword>
<reference evidence="12 13" key="1">
    <citation type="journal article" date="2008" name="Nature">
        <title>The genome of the model beetle and pest Tribolium castaneum.</title>
        <authorList>
            <consortium name="Tribolium Genome Sequencing Consortium"/>
            <person name="Richards S."/>
            <person name="Gibbs R.A."/>
            <person name="Weinstock G.M."/>
            <person name="Brown S.J."/>
            <person name="Denell R."/>
            <person name="Beeman R.W."/>
            <person name="Gibbs R."/>
            <person name="Beeman R.W."/>
            <person name="Brown S.J."/>
            <person name="Bucher G."/>
            <person name="Friedrich M."/>
            <person name="Grimmelikhuijzen C.J."/>
            <person name="Klingler M."/>
            <person name="Lorenzen M."/>
            <person name="Richards S."/>
            <person name="Roth S."/>
            <person name="Schroder R."/>
            <person name="Tautz D."/>
            <person name="Zdobnov E.M."/>
            <person name="Muzny D."/>
            <person name="Gibbs R.A."/>
            <person name="Weinstock G.M."/>
            <person name="Attaway T."/>
            <person name="Bell S."/>
            <person name="Buhay C.J."/>
            <person name="Chandrabose M.N."/>
            <person name="Chavez D."/>
            <person name="Clerk-Blankenburg K.P."/>
            <person name="Cree A."/>
            <person name="Dao M."/>
            <person name="Davis C."/>
            <person name="Chacko J."/>
            <person name="Dinh H."/>
            <person name="Dugan-Rocha S."/>
            <person name="Fowler G."/>
            <person name="Garner T.T."/>
            <person name="Garnes J."/>
            <person name="Gnirke A."/>
            <person name="Hawes A."/>
            <person name="Hernandez J."/>
            <person name="Hines S."/>
            <person name="Holder M."/>
            <person name="Hume J."/>
            <person name="Jhangiani S.N."/>
            <person name="Joshi V."/>
            <person name="Khan Z.M."/>
            <person name="Jackson L."/>
            <person name="Kovar C."/>
            <person name="Kowis A."/>
            <person name="Lee S."/>
            <person name="Lewis L.R."/>
            <person name="Margolis J."/>
            <person name="Morgan M."/>
            <person name="Nazareth L.V."/>
            <person name="Nguyen N."/>
            <person name="Okwuonu G."/>
            <person name="Parker D."/>
            <person name="Richards S."/>
            <person name="Ruiz S.J."/>
            <person name="Santibanez J."/>
            <person name="Savard J."/>
            <person name="Scherer S.E."/>
            <person name="Schneider B."/>
            <person name="Sodergren E."/>
            <person name="Tautz D."/>
            <person name="Vattahil S."/>
            <person name="Villasana D."/>
            <person name="White C.S."/>
            <person name="Wright R."/>
            <person name="Park Y."/>
            <person name="Beeman R.W."/>
            <person name="Lord J."/>
            <person name="Oppert B."/>
            <person name="Lorenzen M."/>
            <person name="Brown S."/>
            <person name="Wang L."/>
            <person name="Savard J."/>
            <person name="Tautz D."/>
            <person name="Richards S."/>
            <person name="Weinstock G."/>
            <person name="Gibbs R.A."/>
            <person name="Liu Y."/>
            <person name="Worley K."/>
            <person name="Weinstock G."/>
            <person name="Elsik C.G."/>
            <person name="Reese J.T."/>
            <person name="Elhaik E."/>
            <person name="Landan G."/>
            <person name="Graur D."/>
            <person name="Arensburger P."/>
            <person name="Atkinson P."/>
            <person name="Beeman R.W."/>
            <person name="Beidler J."/>
            <person name="Brown S.J."/>
            <person name="Demuth J.P."/>
            <person name="Drury D.W."/>
            <person name="Du Y.Z."/>
            <person name="Fujiwara H."/>
            <person name="Lorenzen M."/>
            <person name="Maselli V."/>
            <person name="Osanai M."/>
            <person name="Park Y."/>
            <person name="Robertson H.M."/>
            <person name="Tu Z."/>
            <person name="Wang J.J."/>
            <person name="Wang S."/>
            <person name="Richards S."/>
            <person name="Song H."/>
            <person name="Zhang L."/>
            <person name="Sodergren E."/>
            <person name="Werner D."/>
            <person name="Stanke M."/>
            <person name="Morgenstern B."/>
            <person name="Solovyev V."/>
            <person name="Kosarev P."/>
            <person name="Brown G."/>
            <person name="Chen H.C."/>
            <person name="Ermolaeva O."/>
            <person name="Hlavina W."/>
            <person name="Kapustin Y."/>
            <person name="Kiryutin B."/>
            <person name="Kitts P."/>
            <person name="Maglott D."/>
            <person name="Pruitt K."/>
            <person name="Sapojnikov V."/>
            <person name="Souvorov A."/>
            <person name="Mackey A.J."/>
            <person name="Waterhouse R.M."/>
            <person name="Wyder S."/>
            <person name="Zdobnov E.M."/>
            <person name="Zdobnov E.M."/>
            <person name="Wyder S."/>
            <person name="Kriventseva E.V."/>
            <person name="Kadowaki T."/>
            <person name="Bork P."/>
            <person name="Aranda M."/>
            <person name="Bao R."/>
            <person name="Beermann A."/>
            <person name="Berns N."/>
            <person name="Bolognesi R."/>
            <person name="Bonneton F."/>
            <person name="Bopp D."/>
            <person name="Brown S.J."/>
            <person name="Bucher G."/>
            <person name="Butts T."/>
            <person name="Chaumot A."/>
            <person name="Denell R.E."/>
            <person name="Ferrier D.E."/>
            <person name="Friedrich M."/>
            <person name="Gordon C.M."/>
            <person name="Jindra M."/>
            <person name="Klingler M."/>
            <person name="Lan Q."/>
            <person name="Lattorff H.M."/>
            <person name="Laudet V."/>
            <person name="von Levetsow C."/>
            <person name="Liu Z."/>
            <person name="Lutz R."/>
            <person name="Lynch J.A."/>
            <person name="da Fonseca R.N."/>
            <person name="Posnien N."/>
            <person name="Reuter R."/>
            <person name="Roth S."/>
            <person name="Savard J."/>
            <person name="Schinko J.B."/>
            <person name="Schmitt C."/>
            <person name="Schoppmeier M."/>
            <person name="Schroder R."/>
            <person name="Shippy T.D."/>
            <person name="Simonnet F."/>
            <person name="Marques-Souza H."/>
            <person name="Tautz D."/>
            <person name="Tomoyasu Y."/>
            <person name="Trauner J."/>
            <person name="Van der Zee M."/>
            <person name="Vervoort M."/>
            <person name="Wittkopp N."/>
            <person name="Wimmer E.A."/>
            <person name="Yang X."/>
            <person name="Jones A.K."/>
            <person name="Sattelle D.B."/>
            <person name="Ebert P.R."/>
            <person name="Nelson D."/>
            <person name="Scott J.G."/>
            <person name="Beeman R.W."/>
            <person name="Muthukrishnan S."/>
            <person name="Kramer K.J."/>
            <person name="Arakane Y."/>
            <person name="Beeman R.W."/>
            <person name="Zhu Q."/>
            <person name="Hogenkamp D."/>
            <person name="Dixit R."/>
            <person name="Oppert B."/>
            <person name="Jiang H."/>
            <person name="Zou Z."/>
            <person name="Marshall J."/>
            <person name="Elpidina E."/>
            <person name="Vinokurov K."/>
            <person name="Oppert C."/>
            <person name="Zou Z."/>
            <person name="Evans J."/>
            <person name="Lu Z."/>
            <person name="Zhao P."/>
            <person name="Sumathipala N."/>
            <person name="Altincicek B."/>
            <person name="Vilcinskas A."/>
            <person name="Williams M."/>
            <person name="Hultmark D."/>
            <person name="Hetru C."/>
            <person name="Jiang H."/>
            <person name="Grimmelikhuijzen C.J."/>
            <person name="Hauser F."/>
            <person name="Cazzamali G."/>
            <person name="Williamson M."/>
            <person name="Park Y."/>
            <person name="Li B."/>
            <person name="Tanaka Y."/>
            <person name="Predel R."/>
            <person name="Neupert S."/>
            <person name="Schachtner J."/>
            <person name="Verleyen P."/>
            <person name="Raible F."/>
            <person name="Bork P."/>
            <person name="Friedrich M."/>
            <person name="Walden K.K."/>
            <person name="Robertson H.M."/>
            <person name="Angeli S."/>
            <person name="Foret S."/>
            <person name="Bucher G."/>
            <person name="Schuetz S."/>
            <person name="Maleszka R."/>
            <person name="Wimmer E.A."/>
            <person name="Beeman R.W."/>
            <person name="Lorenzen M."/>
            <person name="Tomoyasu Y."/>
            <person name="Miller S.C."/>
            <person name="Grossmann D."/>
            <person name="Bucher G."/>
        </authorList>
    </citation>
    <scope>NUCLEOTIDE SEQUENCE [LARGE SCALE GENOMIC DNA]</scope>
    <source>
        <strain evidence="12 13">Georgia GA2</strain>
    </source>
</reference>
<dbReference type="PROSITE" id="PS00322">
    <property type="entry name" value="HISTONE_H3_1"/>
    <property type="match status" value="1"/>
</dbReference>
<feature type="region of interest" description="Disordered" evidence="10">
    <location>
        <begin position="1"/>
        <end position="43"/>
    </location>
</feature>
<evidence type="ECO:0000256" key="2">
    <source>
        <dbReference type="ARBA" id="ARBA00004286"/>
    </source>
</evidence>
<evidence type="ECO:0000256" key="5">
    <source>
        <dbReference type="ARBA" id="ARBA00022481"/>
    </source>
</evidence>
<comment type="subcellular location">
    <subcellularLocation>
        <location evidence="2">Chromosome</location>
    </subcellularLocation>
    <subcellularLocation>
        <location evidence="1">Nucleus</location>
    </subcellularLocation>
</comment>
<feature type="domain" description="Core Histone H2A/H2B/H3" evidence="11">
    <location>
        <begin position="44"/>
        <end position="131"/>
    </location>
</feature>
<gene>
    <name evidence="12" type="primary">AUGUSTUS-3.0.2_31910</name>
    <name evidence="12" type="ORF">TcasGA2_TC031910</name>
</gene>
<dbReference type="CDD" id="cd22911">
    <property type="entry name" value="HFD_H3"/>
    <property type="match status" value="1"/>
</dbReference>
<evidence type="ECO:0000313" key="12">
    <source>
        <dbReference type="EMBL" id="KXZ75719.1"/>
    </source>
</evidence>
<dbReference type="SMART" id="SM00428">
    <property type="entry name" value="H3"/>
    <property type="match status" value="1"/>
</dbReference>
<dbReference type="FunFam" id="1.10.20.10:FF:000078">
    <property type="entry name" value="Histone H3"/>
    <property type="match status" value="1"/>
</dbReference>
<dbReference type="EMBL" id="KQ972949">
    <property type="protein sequence ID" value="KXZ75719.1"/>
    <property type="molecule type" value="Genomic_DNA"/>
</dbReference>
<keyword evidence="7" id="KW-0238">DNA-binding</keyword>
<dbReference type="InterPro" id="IPR000164">
    <property type="entry name" value="Histone_H3/CENP-A"/>
</dbReference>
<evidence type="ECO:0000256" key="10">
    <source>
        <dbReference type="SAM" id="MobiDB-lite"/>
    </source>
</evidence>
<proteinExistence type="inferred from homology"/>
<dbReference type="GO" id="GO:0000786">
    <property type="term" value="C:nucleosome"/>
    <property type="evidence" value="ECO:0007669"/>
    <property type="project" value="UniProtKB-KW"/>
</dbReference>
<evidence type="ECO:0000313" key="13">
    <source>
        <dbReference type="Proteomes" id="UP000007266"/>
    </source>
</evidence>
<evidence type="ECO:0000259" key="11">
    <source>
        <dbReference type="Pfam" id="PF00125"/>
    </source>
</evidence>
<keyword evidence="9" id="KW-0544">Nucleosome core</keyword>
<dbReference type="Pfam" id="PF00125">
    <property type="entry name" value="Histone"/>
    <property type="match status" value="1"/>
</dbReference>
<dbReference type="GO" id="GO:0046982">
    <property type="term" value="F:protein heterodimerization activity"/>
    <property type="evidence" value="ECO:0007669"/>
    <property type="project" value="InterPro"/>
</dbReference>
<evidence type="ECO:0000256" key="7">
    <source>
        <dbReference type="ARBA" id="ARBA00023125"/>
    </source>
</evidence>
<organism evidence="12 13">
    <name type="scientific">Tribolium castaneum</name>
    <name type="common">Red flour beetle</name>
    <dbReference type="NCBI Taxonomy" id="7070"/>
    <lineage>
        <taxon>Eukaryota</taxon>
        <taxon>Metazoa</taxon>
        <taxon>Ecdysozoa</taxon>
        <taxon>Arthropoda</taxon>
        <taxon>Hexapoda</taxon>
        <taxon>Insecta</taxon>
        <taxon>Pterygota</taxon>
        <taxon>Neoptera</taxon>
        <taxon>Endopterygota</taxon>
        <taxon>Coleoptera</taxon>
        <taxon>Polyphaga</taxon>
        <taxon>Cucujiformia</taxon>
        <taxon>Tenebrionidae</taxon>
        <taxon>Tenebrionidae incertae sedis</taxon>
        <taxon>Tribolium</taxon>
    </lineage>
</organism>
<dbReference type="GO" id="GO:0005700">
    <property type="term" value="C:polytene chromosome"/>
    <property type="evidence" value="ECO:0007669"/>
    <property type="project" value="UniProtKB-ARBA"/>
</dbReference>
<dbReference type="STRING" id="7070.A0A139W8V5"/>
<evidence type="ECO:0000256" key="8">
    <source>
        <dbReference type="ARBA" id="ARBA00023242"/>
    </source>
</evidence>
<keyword evidence="5" id="KW-0488">Methylation</keyword>
<evidence type="ECO:0000256" key="4">
    <source>
        <dbReference type="ARBA" id="ARBA00022454"/>
    </source>
</evidence>
<dbReference type="GO" id="GO:0003677">
    <property type="term" value="F:DNA binding"/>
    <property type="evidence" value="ECO:0007669"/>
    <property type="project" value="UniProtKB-KW"/>
</dbReference>
<dbReference type="AlphaFoldDB" id="A0A139W8V5"/>
<sequence length="625" mass="72401">MARTKQTARKSTGGKAPRKQLATKAARKSAPATGGVKKPHRYRPGTVALREIRRYQKSTELLIRKLPFQRLVREIAQDFKTDLRFQSSAVMALQEASEAYLVGLFEDTNLCAIHAKRVTIMPKDIQLARRKQIVLIDRYFKNTCSLDTDLQNTLKKVRNRSNLLRHLMGNFQGCHSRTLLHTYNTFIRPVIEYRAPIYASLPHTKTHRIATCERQILRRIHRLDRFHASNSLHQDTNTTPITDRLHKLQQNYIKRTLNNNNTIAQNTLNTSHKFLTRDNTLRNRVPRIPRRKLPHPPTALLSALYPDLPDNLQLLSVGWGLLCPNFLALAPTSTTTITPLNQEDLHQTKTRFFADDTALWTSRTTAASASRTLQPLLNQISTWTRKWRVKINPTKSTAILFKHPNLTRNKKFDPRDITITLDNTPIDLVPSTRYLGITYTHTCSLDTDLQNTLKKVRNRSNLLRHLMGNFQGCHSRTLLHTYNTFIRPVIEYRAPIYASLPHTKTHRIATCERQILRRIHRLDRFHASNSLHQDTNTTPITDRLHKLQQNYIKRTLNNNNTIAQNTLNTSHKFLTRDNTLRNRVPRIPRRKLPHPPTALLSALYPDLPDNLQLLVEETPLTMRRH</sequence>
<dbReference type="PROSITE" id="PS00959">
    <property type="entry name" value="HISTONE_H3_2"/>
    <property type="match status" value="1"/>
</dbReference>
<comment type="similarity">
    <text evidence="3">Belongs to the histone H3 family.</text>
</comment>
<dbReference type="InterPro" id="IPR007125">
    <property type="entry name" value="H2A/H2B/H3"/>
</dbReference>
<evidence type="ECO:0000256" key="3">
    <source>
        <dbReference type="ARBA" id="ARBA00010343"/>
    </source>
</evidence>
<dbReference type="InterPro" id="IPR009072">
    <property type="entry name" value="Histone-fold"/>
</dbReference>
<reference evidence="12 13" key="2">
    <citation type="journal article" date="2010" name="Nucleic Acids Res.">
        <title>BeetleBase in 2010: revisions to provide comprehensive genomic information for Tribolium castaneum.</title>
        <authorList>
            <person name="Kim H.S."/>
            <person name="Murphy T."/>
            <person name="Xia J."/>
            <person name="Caragea D."/>
            <person name="Park Y."/>
            <person name="Beeman R.W."/>
            <person name="Lorenzen M.D."/>
            <person name="Butcher S."/>
            <person name="Manak J.R."/>
            <person name="Brown S.J."/>
        </authorList>
    </citation>
    <scope>NUCLEOTIDE SEQUENCE [LARGE SCALE GENOMIC DNA]</scope>
    <source>
        <strain evidence="12 13">Georgia GA2</strain>
    </source>
</reference>
<keyword evidence="8" id="KW-0539">Nucleus</keyword>
<keyword evidence="6" id="KW-0007">Acetylation</keyword>
<dbReference type="eggNOG" id="KOG1075">
    <property type="taxonomic scope" value="Eukaryota"/>
</dbReference>
<evidence type="ECO:0000256" key="1">
    <source>
        <dbReference type="ARBA" id="ARBA00004123"/>
    </source>
</evidence>
<dbReference type="PANTHER" id="PTHR11426">
    <property type="entry name" value="HISTONE H3"/>
    <property type="match status" value="1"/>
</dbReference>
<accession>A0A139W8V5</accession>
<dbReference type="Gene3D" id="1.10.20.10">
    <property type="entry name" value="Histone, subunit A"/>
    <property type="match status" value="1"/>
</dbReference>
<dbReference type="SUPFAM" id="SSF47113">
    <property type="entry name" value="Histone-fold"/>
    <property type="match status" value="1"/>
</dbReference>
<dbReference type="GO" id="GO:0030527">
    <property type="term" value="F:structural constituent of chromatin"/>
    <property type="evidence" value="ECO:0007669"/>
    <property type="project" value="InterPro"/>
</dbReference>
<dbReference type="PRINTS" id="PR00622">
    <property type="entry name" value="HISTONEH3"/>
</dbReference>
<evidence type="ECO:0000256" key="6">
    <source>
        <dbReference type="ARBA" id="ARBA00022990"/>
    </source>
</evidence>
<dbReference type="GO" id="GO:0005634">
    <property type="term" value="C:nucleus"/>
    <property type="evidence" value="ECO:0000318"/>
    <property type="project" value="GO_Central"/>
</dbReference>
<evidence type="ECO:0000256" key="9">
    <source>
        <dbReference type="ARBA" id="ARBA00023269"/>
    </source>
</evidence>
<dbReference type="FunFam" id="1.10.20.10:FF:000044">
    <property type="entry name" value="Histone H3.3"/>
    <property type="match status" value="1"/>
</dbReference>
<dbReference type="OMA" id="TASTQYX"/>